<accession>A0AA43QNG0</accession>
<name>A0AA43QNG0_9LECA</name>
<keyword evidence="1" id="KW-0732">Signal</keyword>
<proteinExistence type="predicted"/>
<comment type="caution">
    <text evidence="2">The sequence shown here is derived from an EMBL/GenBank/DDBJ whole genome shotgun (WGS) entry which is preliminary data.</text>
</comment>
<dbReference type="Proteomes" id="UP001161017">
    <property type="component" value="Unassembled WGS sequence"/>
</dbReference>
<feature type="chain" id="PRO_5041330584" evidence="1">
    <location>
        <begin position="22"/>
        <end position="197"/>
    </location>
</feature>
<protein>
    <submittedName>
        <fullName evidence="2">Uncharacterized protein</fullName>
    </submittedName>
</protein>
<evidence type="ECO:0000313" key="2">
    <source>
        <dbReference type="EMBL" id="MDI1488584.1"/>
    </source>
</evidence>
<dbReference type="AlphaFoldDB" id="A0AA43QNG0"/>
<evidence type="ECO:0000313" key="3">
    <source>
        <dbReference type="Proteomes" id="UP001161017"/>
    </source>
</evidence>
<keyword evidence="3" id="KW-1185">Reference proteome</keyword>
<evidence type="ECO:0000256" key="1">
    <source>
        <dbReference type="SAM" id="SignalP"/>
    </source>
</evidence>
<dbReference type="EMBL" id="JAPUFD010000007">
    <property type="protein sequence ID" value="MDI1488584.1"/>
    <property type="molecule type" value="Genomic_DNA"/>
</dbReference>
<reference evidence="2" key="1">
    <citation type="journal article" date="2023" name="Genome Biol. Evol.">
        <title>First Whole Genome Sequence and Flow Cytometry Genome Size Data for the Lichen-Forming Fungus Ramalina farinacea (Ascomycota).</title>
        <authorList>
            <person name="Llewellyn T."/>
            <person name="Mian S."/>
            <person name="Hill R."/>
            <person name="Leitch I.J."/>
            <person name="Gaya E."/>
        </authorList>
    </citation>
    <scope>NUCLEOTIDE SEQUENCE</scope>
    <source>
        <strain evidence="2">LIQ254RAFAR</strain>
    </source>
</reference>
<sequence>MFSASPFPLILSLLSACLVSALTIPGPDGVLDTLEPFEPTLNHNLSVDGIDPKHYDVPGTEVWVGIQKTGGLLDQDGVLDIIDQAYEDVAAKPPGRTMNQDSVRVFTVQHQTGSYYFEVYRIFPPQPVEWEWIADALVGLRTVMTLPAAQGGIGVRSIEFLGGHGGPFMLWRGWIGVGRPPRPPIDATAQDGTVATT</sequence>
<gene>
    <name evidence="2" type="ORF">OHK93_007859</name>
</gene>
<organism evidence="2 3">
    <name type="scientific">Ramalina farinacea</name>
    <dbReference type="NCBI Taxonomy" id="258253"/>
    <lineage>
        <taxon>Eukaryota</taxon>
        <taxon>Fungi</taxon>
        <taxon>Dikarya</taxon>
        <taxon>Ascomycota</taxon>
        <taxon>Pezizomycotina</taxon>
        <taxon>Lecanoromycetes</taxon>
        <taxon>OSLEUM clade</taxon>
        <taxon>Lecanoromycetidae</taxon>
        <taxon>Lecanorales</taxon>
        <taxon>Lecanorineae</taxon>
        <taxon>Ramalinaceae</taxon>
        <taxon>Ramalina</taxon>
    </lineage>
</organism>
<feature type="signal peptide" evidence="1">
    <location>
        <begin position="1"/>
        <end position="21"/>
    </location>
</feature>